<evidence type="ECO:0000313" key="1">
    <source>
        <dbReference type="EMBL" id="KAJ1135962.1"/>
    </source>
</evidence>
<evidence type="ECO:0000313" key="2">
    <source>
        <dbReference type="Proteomes" id="UP001066276"/>
    </source>
</evidence>
<comment type="caution">
    <text evidence="1">The sequence shown here is derived from an EMBL/GenBank/DDBJ whole genome shotgun (WGS) entry which is preliminary data.</text>
</comment>
<sequence>MAVGVSPPRHPILHCCGVLGDDLQLECCLLQIAAHLGLVCEAAGDRLGRCPMPPLACGGLLVAGTGAWTAYLPGGSSAVQALHPAARRVGSGCCQGPRGLKDVCVLSVLGPSPKDSRFELRMTTKGRLRAPVTRSITEERDGTARQVRLCPPSPIQATLDKILGAIEDTKTTLQRETM</sequence>
<keyword evidence="2" id="KW-1185">Reference proteome</keyword>
<reference evidence="1" key="1">
    <citation type="journal article" date="2022" name="bioRxiv">
        <title>Sequencing and chromosome-scale assembly of the giantPleurodeles waltlgenome.</title>
        <authorList>
            <person name="Brown T."/>
            <person name="Elewa A."/>
            <person name="Iarovenko S."/>
            <person name="Subramanian E."/>
            <person name="Araus A.J."/>
            <person name="Petzold A."/>
            <person name="Susuki M."/>
            <person name="Suzuki K.-i.T."/>
            <person name="Hayashi T."/>
            <person name="Toyoda A."/>
            <person name="Oliveira C."/>
            <person name="Osipova E."/>
            <person name="Leigh N.D."/>
            <person name="Simon A."/>
            <person name="Yun M.H."/>
        </authorList>
    </citation>
    <scope>NUCLEOTIDE SEQUENCE</scope>
    <source>
        <strain evidence="1">20211129_DDA</strain>
        <tissue evidence="1">Liver</tissue>
    </source>
</reference>
<name>A0AAV7Q9R4_PLEWA</name>
<dbReference type="EMBL" id="JANPWB010000010">
    <property type="protein sequence ID" value="KAJ1135962.1"/>
    <property type="molecule type" value="Genomic_DNA"/>
</dbReference>
<gene>
    <name evidence="1" type="ORF">NDU88_002391</name>
</gene>
<protein>
    <submittedName>
        <fullName evidence="1">Uncharacterized protein</fullName>
    </submittedName>
</protein>
<proteinExistence type="predicted"/>
<organism evidence="1 2">
    <name type="scientific">Pleurodeles waltl</name>
    <name type="common">Iberian ribbed newt</name>
    <dbReference type="NCBI Taxonomy" id="8319"/>
    <lineage>
        <taxon>Eukaryota</taxon>
        <taxon>Metazoa</taxon>
        <taxon>Chordata</taxon>
        <taxon>Craniata</taxon>
        <taxon>Vertebrata</taxon>
        <taxon>Euteleostomi</taxon>
        <taxon>Amphibia</taxon>
        <taxon>Batrachia</taxon>
        <taxon>Caudata</taxon>
        <taxon>Salamandroidea</taxon>
        <taxon>Salamandridae</taxon>
        <taxon>Pleurodelinae</taxon>
        <taxon>Pleurodeles</taxon>
    </lineage>
</organism>
<dbReference type="Proteomes" id="UP001066276">
    <property type="component" value="Chromosome 6"/>
</dbReference>
<dbReference type="AlphaFoldDB" id="A0AAV7Q9R4"/>
<accession>A0AAV7Q9R4</accession>